<dbReference type="SMART" id="SM00448">
    <property type="entry name" value="REC"/>
    <property type="match status" value="1"/>
</dbReference>
<dbReference type="AlphaFoldDB" id="A0A5R8K837"/>
<dbReference type="PROSITE" id="PS50110">
    <property type="entry name" value="RESPONSE_REGULATORY"/>
    <property type="match status" value="1"/>
</dbReference>
<dbReference type="EMBL" id="VAUV01000023">
    <property type="protein sequence ID" value="TLD68502.1"/>
    <property type="molecule type" value="Genomic_DNA"/>
</dbReference>
<dbReference type="GO" id="GO:0000160">
    <property type="term" value="P:phosphorelay signal transduction system"/>
    <property type="evidence" value="ECO:0007669"/>
    <property type="project" value="InterPro"/>
</dbReference>
<dbReference type="SMART" id="SM00421">
    <property type="entry name" value="HTH_LUXR"/>
    <property type="match status" value="1"/>
</dbReference>
<keyword evidence="2" id="KW-0238">DNA-binding</keyword>
<accession>A0A5R8K837</accession>
<evidence type="ECO:0000256" key="1">
    <source>
        <dbReference type="ARBA" id="ARBA00022553"/>
    </source>
</evidence>
<dbReference type="InterPro" id="IPR016032">
    <property type="entry name" value="Sig_transdc_resp-reg_C-effctor"/>
</dbReference>
<dbReference type="InterPro" id="IPR058245">
    <property type="entry name" value="NreC/VraR/RcsB-like_REC"/>
</dbReference>
<dbReference type="CDD" id="cd06170">
    <property type="entry name" value="LuxR_C_like"/>
    <property type="match status" value="1"/>
</dbReference>
<reference evidence="6 7" key="1">
    <citation type="submission" date="2019-05" db="EMBL/GenBank/DDBJ databases">
        <title>Verrucobacter flavum gen. nov., sp. nov. a new member of the family Verrucomicrobiaceae.</title>
        <authorList>
            <person name="Szuroczki S."/>
            <person name="Abbaszade G."/>
            <person name="Szabo A."/>
            <person name="Felfoldi T."/>
            <person name="Schumann P."/>
            <person name="Boka K."/>
            <person name="Keki Z."/>
            <person name="Toumi M."/>
            <person name="Toth E."/>
        </authorList>
    </citation>
    <scope>NUCLEOTIDE SEQUENCE [LARGE SCALE GENOMIC DNA]</scope>
    <source>
        <strain evidence="6 7">MG-N-17</strain>
    </source>
</reference>
<evidence type="ECO:0000256" key="2">
    <source>
        <dbReference type="ARBA" id="ARBA00023125"/>
    </source>
</evidence>
<feature type="domain" description="Response regulatory" evidence="5">
    <location>
        <begin position="8"/>
        <end position="127"/>
    </location>
</feature>
<evidence type="ECO:0000259" key="4">
    <source>
        <dbReference type="PROSITE" id="PS50043"/>
    </source>
</evidence>
<dbReference type="InterPro" id="IPR011006">
    <property type="entry name" value="CheY-like_superfamily"/>
</dbReference>
<feature type="domain" description="HTH luxR-type" evidence="4">
    <location>
        <begin position="152"/>
        <end position="217"/>
    </location>
</feature>
<comment type="caution">
    <text evidence="6">The sequence shown here is derived from an EMBL/GenBank/DDBJ whole genome shotgun (WGS) entry which is preliminary data.</text>
</comment>
<keyword evidence="1 3" id="KW-0597">Phosphoprotein</keyword>
<gene>
    <name evidence="6" type="ORF">FEM03_22095</name>
</gene>
<dbReference type="GO" id="GO:0003677">
    <property type="term" value="F:DNA binding"/>
    <property type="evidence" value="ECO:0007669"/>
    <property type="project" value="UniProtKB-KW"/>
</dbReference>
<dbReference type="SUPFAM" id="SSF52172">
    <property type="entry name" value="CheY-like"/>
    <property type="match status" value="1"/>
</dbReference>
<protein>
    <submittedName>
        <fullName evidence="6">Response regulator transcription factor</fullName>
    </submittedName>
</protein>
<dbReference type="PROSITE" id="PS50043">
    <property type="entry name" value="HTH_LUXR_2"/>
    <property type="match status" value="1"/>
</dbReference>
<dbReference type="Proteomes" id="UP000306196">
    <property type="component" value="Unassembled WGS sequence"/>
</dbReference>
<dbReference type="Gene3D" id="3.40.50.2300">
    <property type="match status" value="1"/>
</dbReference>
<dbReference type="SUPFAM" id="SSF46894">
    <property type="entry name" value="C-terminal effector domain of the bipartite response regulators"/>
    <property type="match status" value="1"/>
</dbReference>
<name>A0A5R8K837_9BACT</name>
<dbReference type="InterPro" id="IPR039420">
    <property type="entry name" value="WalR-like"/>
</dbReference>
<proteinExistence type="predicted"/>
<feature type="modified residue" description="4-aspartylphosphate" evidence="3">
    <location>
        <position position="62"/>
    </location>
</feature>
<keyword evidence="7" id="KW-1185">Reference proteome</keyword>
<dbReference type="OrthoDB" id="9796655at2"/>
<dbReference type="CDD" id="cd17535">
    <property type="entry name" value="REC_NarL-like"/>
    <property type="match status" value="1"/>
</dbReference>
<dbReference type="RefSeq" id="WP_138088491.1">
    <property type="nucleotide sequence ID" value="NZ_VAUV01000023.1"/>
</dbReference>
<dbReference type="GO" id="GO:0006355">
    <property type="term" value="P:regulation of DNA-templated transcription"/>
    <property type="evidence" value="ECO:0007669"/>
    <property type="project" value="InterPro"/>
</dbReference>
<dbReference type="InterPro" id="IPR001789">
    <property type="entry name" value="Sig_transdc_resp-reg_receiver"/>
</dbReference>
<sequence>MSTTGTTHIWIIEDNRPLREVLAETLRTACDNWTIQAFPSCEDAFKTLNINLTTAPQVVIMDLGLPGMNGLEGITHLKQTSPNTEIVVFTVFDDIDKIYTAICAGASGYLLKSTPPQALVEGIHEVLNGGSPMHPQVARKVLTRLNTTRPPTPEPGETLSDREREVLECMVDGLIKKEIADRLTLSIHTVDNCLRRIYRKLHVNTMQGAVAKAMRDRLV</sequence>
<dbReference type="PANTHER" id="PTHR43214">
    <property type="entry name" value="TWO-COMPONENT RESPONSE REGULATOR"/>
    <property type="match status" value="1"/>
</dbReference>
<dbReference type="PRINTS" id="PR00038">
    <property type="entry name" value="HTHLUXR"/>
</dbReference>
<dbReference type="Pfam" id="PF00196">
    <property type="entry name" value="GerE"/>
    <property type="match status" value="1"/>
</dbReference>
<evidence type="ECO:0000259" key="5">
    <source>
        <dbReference type="PROSITE" id="PS50110"/>
    </source>
</evidence>
<evidence type="ECO:0000313" key="7">
    <source>
        <dbReference type="Proteomes" id="UP000306196"/>
    </source>
</evidence>
<dbReference type="PANTHER" id="PTHR43214:SF43">
    <property type="entry name" value="TWO-COMPONENT RESPONSE REGULATOR"/>
    <property type="match status" value="1"/>
</dbReference>
<evidence type="ECO:0000313" key="6">
    <source>
        <dbReference type="EMBL" id="TLD68502.1"/>
    </source>
</evidence>
<dbReference type="Pfam" id="PF00072">
    <property type="entry name" value="Response_reg"/>
    <property type="match status" value="1"/>
</dbReference>
<dbReference type="InterPro" id="IPR000792">
    <property type="entry name" value="Tscrpt_reg_LuxR_C"/>
</dbReference>
<organism evidence="6 7">
    <name type="scientific">Phragmitibacter flavus</name>
    <dbReference type="NCBI Taxonomy" id="2576071"/>
    <lineage>
        <taxon>Bacteria</taxon>
        <taxon>Pseudomonadati</taxon>
        <taxon>Verrucomicrobiota</taxon>
        <taxon>Verrucomicrobiia</taxon>
        <taxon>Verrucomicrobiales</taxon>
        <taxon>Verrucomicrobiaceae</taxon>
        <taxon>Phragmitibacter</taxon>
    </lineage>
</organism>
<evidence type="ECO:0000256" key="3">
    <source>
        <dbReference type="PROSITE-ProRule" id="PRU00169"/>
    </source>
</evidence>